<dbReference type="PROSITE" id="PS51819">
    <property type="entry name" value="VOC"/>
    <property type="match status" value="1"/>
</dbReference>
<dbReference type="InterPro" id="IPR029068">
    <property type="entry name" value="Glyas_Bleomycin-R_OHBP_Dase"/>
</dbReference>
<keyword evidence="3" id="KW-1185">Reference proteome</keyword>
<dbReference type="Gene3D" id="3.10.180.10">
    <property type="entry name" value="2,3-Dihydroxybiphenyl 1,2-Dioxygenase, domain 1"/>
    <property type="match status" value="1"/>
</dbReference>
<dbReference type="InterPro" id="IPR004360">
    <property type="entry name" value="Glyas_Fos-R_dOase_dom"/>
</dbReference>
<dbReference type="SUPFAM" id="SSF54593">
    <property type="entry name" value="Glyoxalase/Bleomycin resistance protein/Dihydroxybiphenyl dioxygenase"/>
    <property type="match status" value="1"/>
</dbReference>
<protein>
    <submittedName>
        <fullName evidence="2">VOC family protein</fullName>
    </submittedName>
</protein>
<dbReference type="RefSeq" id="WP_239554210.1">
    <property type="nucleotide sequence ID" value="NZ_JAFBCM010000001.1"/>
</dbReference>
<proteinExistence type="predicted"/>
<organism evidence="2 3">
    <name type="scientific">Tenggerimyces flavus</name>
    <dbReference type="NCBI Taxonomy" id="1708749"/>
    <lineage>
        <taxon>Bacteria</taxon>
        <taxon>Bacillati</taxon>
        <taxon>Actinomycetota</taxon>
        <taxon>Actinomycetes</taxon>
        <taxon>Propionibacteriales</taxon>
        <taxon>Nocardioidaceae</taxon>
        <taxon>Tenggerimyces</taxon>
    </lineage>
</organism>
<evidence type="ECO:0000313" key="2">
    <source>
        <dbReference type="EMBL" id="MFC3759557.1"/>
    </source>
</evidence>
<dbReference type="Proteomes" id="UP001595699">
    <property type="component" value="Unassembled WGS sequence"/>
</dbReference>
<gene>
    <name evidence="2" type="ORF">ACFOUW_01780</name>
</gene>
<dbReference type="Pfam" id="PF00903">
    <property type="entry name" value="Glyoxalase"/>
    <property type="match status" value="1"/>
</dbReference>
<accession>A0ABV7Y386</accession>
<evidence type="ECO:0000259" key="1">
    <source>
        <dbReference type="PROSITE" id="PS51819"/>
    </source>
</evidence>
<dbReference type="InterPro" id="IPR037523">
    <property type="entry name" value="VOC_core"/>
</dbReference>
<name>A0ABV7Y386_9ACTN</name>
<sequence>MTDANRDDGILNGTRAYSGIAVDDLTAAKQFYERTLALTVIEEGDLLNVTIAGGARVLIYPKPDHQPATFTVLNFPVDDIDTAVDGLTARGVRFKRFDGIEVDEKGISRGDGPSIAWFTDPAGNVLSVLQEK</sequence>
<dbReference type="EMBL" id="JBHRZH010000001">
    <property type="protein sequence ID" value="MFC3759557.1"/>
    <property type="molecule type" value="Genomic_DNA"/>
</dbReference>
<reference evidence="3" key="1">
    <citation type="journal article" date="2019" name="Int. J. Syst. Evol. Microbiol.">
        <title>The Global Catalogue of Microorganisms (GCM) 10K type strain sequencing project: providing services to taxonomists for standard genome sequencing and annotation.</title>
        <authorList>
            <consortium name="The Broad Institute Genomics Platform"/>
            <consortium name="The Broad Institute Genome Sequencing Center for Infectious Disease"/>
            <person name="Wu L."/>
            <person name="Ma J."/>
        </authorList>
    </citation>
    <scope>NUCLEOTIDE SEQUENCE [LARGE SCALE GENOMIC DNA]</scope>
    <source>
        <strain evidence="3">CGMCC 4.7241</strain>
    </source>
</reference>
<feature type="domain" description="VOC" evidence="1">
    <location>
        <begin position="14"/>
        <end position="131"/>
    </location>
</feature>
<comment type="caution">
    <text evidence="2">The sequence shown here is derived from an EMBL/GenBank/DDBJ whole genome shotgun (WGS) entry which is preliminary data.</text>
</comment>
<evidence type="ECO:0000313" key="3">
    <source>
        <dbReference type="Proteomes" id="UP001595699"/>
    </source>
</evidence>